<reference evidence="2 3" key="1">
    <citation type="submission" date="2013-09" db="EMBL/GenBank/DDBJ databases">
        <title>Genome sequencing of Arenimonas oryziterrae.</title>
        <authorList>
            <person name="Chen F."/>
            <person name="Wang G."/>
        </authorList>
    </citation>
    <scope>NUCLEOTIDE SEQUENCE [LARGE SCALE GENOMIC DNA]</scope>
    <source>
        <strain evidence="2 3">YC6267</strain>
    </source>
</reference>
<evidence type="ECO:0000256" key="1">
    <source>
        <dbReference type="SAM" id="SignalP"/>
    </source>
</evidence>
<dbReference type="eggNOG" id="ENOG5030KDJ">
    <property type="taxonomic scope" value="Bacteria"/>
</dbReference>
<organism evidence="2 3">
    <name type="scientific">Arenimonas oryziterrae DSM 21050 = YC6267</name>
    <dbReference type="NCBI Taxonomy" id="1121015"/>
    <lineage>
        <taxon>Bacteria</taxon>
        <taxon>Pseudomonadati</taxon>
        <taxon>Pseudomonadota</taxon>
        <taxon>Gammaproteobacteria</taxon>
        <taxon>Lysobacterales</taxon>
        <taxon>Lysobacteraceae</taxon>
        <taxon>Arenimonas</taxon>
    </lineage>
</organism>
<dbReference type="RefSeq" id="WP_022970300.1">
    <property type="nucleotide sequence ID" value="NZ_ATVD01000006.1"/>
</dbReference>
<dbReference type="AlphaFoldDB" id="A0A091AVB2"/>
<dbReference type="STRING" id="1121015.GCA_000420545_02697"/>
<dbReference type="EMBL" id="AVCI01000009">
    <property type="protein sequence ID" value="KFN42604.1"/>
    <property type="molecule type" value="Genomic_DNA"/>
</dbReference>
<dbReference type="PATRIC" id="fig|1121015.4.peg.2124"/>
<gene>
    <name evidence="2" type="ORF">N789_13265</name>
</gene>
<dbReference type="Proteomes" id="UP000029385">
    <property type="component" value="Unassembled WGS sequence"/>
</dbReference>
<feature type="chain" id="PRO_5001870936" description="Peptidase MA-like domain-containing protein" evidence="1">
    <location>
        <begin position="18"/>
        <end position="404"/>
    </location>
</feature>
<feature type="signal peptide" evidence="1">
    <location>
        <begin position="1"/>
        <end position="17"/>
    </location>
</feature>
<sequence length="404" mass="43533">MRAFFLLLLLLPCGAIAAEPAPVKGSLTLRHVSADVWQADYRFSEAVDAVDFGPAVVNFRREAWTVATPGVELAGDADNELLRSTGAPFKSLRVAVHQYNPWAHNAYVPMDRHSDGGTAIYLGHFMGRVKQHGAERALLLHIRLQGLRGETTFLPEEANRDLGVYAYFGPQKIPATGALRVLIDPATPAWIRESLAETASKLAVVYARELGRPAPATLALIVGANGLAKPGYSIKGGAMPGQIVYTLEGSDLAKGSPQGRHRMQQLAAHELAHVWQMQVARGGIGDTQPWVHEGGAEVLSLQALEAAGMWTHAEVVELTTKMQGECRESEAKHAADPSLPLVWREHYTCGLMRFGATGVDAFTLWKRLMARTEATGEPYSESMVEAVVAEGAGSAQATSASPQE</sequence>
<keyword evidence="1" id="KW-0732">Signal</keyword>
<evidence type="ECO:0008006" key="4">
    <source>
        <dbReference type="Google" id="ProtNLM"/>
    </source>
</evidence>
<evidence type="ECO:0000313" key="3">
    <source>
        <dbReference type="Proteomes" id="UP000029385"/>
    </source>
</evidence>
<comment type="caution">
    <text evidence="2">The sequence shown here is derived from an EMBL/GenBank/DDBJ whole genome shotgun (WGS) entry which is preliminary data.</text>
</comment>
<dbReference type="OrthoDB" id="5935180at2"/>
<keyword evidence="3" id="KW-1185">Reference proteome</keyword>
<protein>
    <recommendedName>
        <fullName evidence="4">Peptidase MA-like domain-containing protein</fullName>
    </recommendedName>
</protein>
<proteinExistence type="predicted"/>
<name>A0A091AVB2_9GAMM</name>
<evidence type="ECO:0000313" key="2">
    <source>
        <dbReference type="EMBL" id="KFN42604.1"/>
    </source>
</evidence>
<accession>A0A091AVB2</accession>